<sequence>MATEGPPPLPPHLGTITSSQLIGTLLNFWLFGTLFIQVYVYKICFPKDRPAIKALVYFVFFTMLVCSCLNAADANRWFGDGFGNLLEFSKAGFSPFYTPLMGSVIALSVQLFYCYRISVFREYKWTVWWAGAIAVVSLLQAAGGMGGGIKAFIESNEQHDQTRTVLVYMWLVGAAVADIMIAGTMTYLLSQASEPHTRDVVQGVIRLIIETNSFSASVAIIGLALFAGMPTSDYFICPTMILPGIYSNTLLVLLNNRAAPSRARGRPDYGSTDPDAMYSSEVTTTANGTSVGHMWKAMPTSPGVQLQRLDYNSATKKAPVSAAQIVDISSAGAFVAAPNPAFGITSEDYDLESVHKRNYSIDAYRSTAPSPKPIQEQPIQPRRQASKRLVSEWDDASYKTGDRNPREGSSLDLTEVETTHPYGSAGTYTTWAR</sequence>
<dbReference type="OrthoDB" id="2953893at2759"/>
<evidence type="ECO:0000256" key="2">
    <source>
        <dbReference type="SAM" id="Phobius"/>
    </source>
</evidence>
<organism evidence="4 5">
    <name type="scientific">Mycena indigotica</name>
    <dbReference type="NCBI Taxonomy" id="2126181"/>
    <lineage>
        <taxon>Eukaryota</taxon>
        <taxon>Fungi</taxon>
        <taxon>Dikarya</taxon>
        <taxon>Basidiomycota</taxon>
        <taxon>Agaricomycotina</taxon>
        <taxon>Agaricomycetes</taxon>
        <taxon>Agaricomycetidae</taxon>
        <taxon>Agaricales</taxon>
        <taxon>Marasmiineae</taxon>
        <taxon>Mycenaceae</taxon>
        <taxon>Mycena</taxon>
    </lineage>
</organism>
<keyword evidence="2" id="KW-0472">Membrane</keyword>
<feature type="transmembrane region" description="Helical" evidence="2">
    <location>
        <begin position="54"/>
        <end position="72"/>
    </location>
</feature>
<dbReference type="GeneID" id="59347872"/>
<evidence type="ECO:0000256" key="1">
    <source>
        <dbReference type="SAM" id="MobiDB-lite"/>
    </source>
</evidence>
<protein>
    <recommendedName>
        <fullName evidence="3">DUF6534 domain-containing protein</fullName>
    </recommendedName>
</protein>
<feature type="transmembrane region" description="Helical" evidence="2">
    <location>
        <begin position="92"/>
        <end position="115"/>
    </location>
</feature>
<feature type="transmembrane region" description="Helical" evidence="2">
    <location>
        <begin position="165"/>
        <end position="190"/>
    </location>
</feature>
<keyword evidence="5" id="KW-1185">Reference proteome</keyword>
<dbReference type="PANTHER" id="PTHR40465:SF1">
    <property type="entry name" value="DUF6534 DOMAIN-CONTAINING PROTEIN"/>
    <property type="match status" value="1"/>
</dbReference>
<name>A0A8H6SGK4_9AGAR</name>
<feature type="transmembrane region" description="Helical" evidence="2">
    <location>
        <begin position="235"/>
        <end position="254"/>
    </location>
</feature>
<evidence type="ECO:0000313" key="4">
    <source>
        <dbReference type="EMBL" id="KAF7299210.1"/>
    </source>
</evidence>
<accession>A0A8H6SGK4</accession>
<feature type="compositionally biased region" description="Low complexity" evidence="1">
    <location>
        <begin position="373"/>
        <end position="383"/>
    </location>
</feature>
<feature type="transmembrane region" description="Helical" evidence="2">
    <location>
        <begin position="127"/>
        <end position="153"/>
    </location>
</feature>
<feature type="transmembrane region" description="Helical" evidence="2">
    <location>
        <begin position="211"/>
        <end position="229"/>
    </location>
</feature>
<dbReference type="Proteomes" id="UP000636479">
    <property type="component" value="Unassembled WGS sequence"/>
</dbReference>
<dbReference type="Pfam" id="PF20152">
    <property type="entry name" value="DUF6534"/>
    <property type="match status" value="1"/>
</dbReference>
<dbReference type="EMBL" id="JACAZF010000007">
    <property type="protein sequence ID" value="KAF7299210.1"/>
    <property type="molecule type" value="Genomic_DNA"/>
</dbReference>
<keyword evidence="2" id="KW-0812">Transmembrane</keyword>
<feature type="domain" description="DUF6534" evidence="3">
    <location>
        <begin position="174"/>
        <end position="258"/>
    </location>
</feature>
<dbReference type="InterPro" id="IPR045339">
    <property type="entry name" value="DUF6534"/>
</dbReference>
<keyword evidence="2" id="KW-1133">Transmembrane helix</keyword>
<dbReference type="RefSeq" id="XP_037218598.1">
    <property type="nucleotide sequence ID" value="XM_037365356.1"/>
</dbReference>
<dbReference type="PANTHER" id="PTHR40465">
    <property type="entry name" value="CHROMOSOME 1, WHOLE GENOME SHOTGUN SEQUENCE"/>
    <property type="match status" value="1"/>
</dbReference>
<feature type="region of interest" description="Disordered" evidence="1">
    <location>
        <begin position="363"/>
        <end position="433"/>
    </location>
</feature>
<evidence type="ECO:0000313" key="5">
    <source>
        <dbReference type="Proteomes" id="UP000636479"/>
    </source>
</evidence>
<feature type="transmembrane region" description="Helical" evidence="2">
    <location>
        <begin position="20"/>
        <end position="42"/>
    </location>
</feature>
<feature type="compositionally biased region" description="Basic and acidic residues" evidence="1">
    <location>
        <begin position="396"/>
        <end position="406"/>
    </location>
</feature>
<reference evidence="4" key="1">
    <citation type="submission" date="2020-05" db="EMBL/GenBank/DDBJ databases">
        <title>Mycena genomes resolve the evolution of fungal bioluminescence.</title>
        <authorList>
            <person name="Tsai I.J."/>
        </authorList>
    </citation>
    <scope>NUCLEOTIDE SEQUENCE</scope>
    <source>
        <strain evidence="4">171206Taipei</strain>
    </source>
</reference>
<dbReference type="AlphaFoldDB" id="A0A8H6SGK4"/>
<comment type="caution">
    <text evidence="4">The sequence shown here is derived from an EMBL/GenBank/DDBJ whole genome shotgun (WGS) entry which is preliminary data.</text>
</comment>
<proteinExistence type="predicted"/>
<evidence type="ECO:0000259" key="3">
    <source>
        <dbReference type="Pfam" id="PF20152"/>
    </source>
</evidence>
<gene>
    <name evidence="4" type="ORF">MIND_00869700</name>
</gene>